<evidence type="ECO:0000256" key="1">
    <source>
        <dbReference type="SAM" id="MobiDB-lite"/>
    </source>
</evidence>
<dbReference type="EMBL" id="CAJNOI010000081">
    <property type="protein sequence ID" value="CAF1023191.1"/>
    <property type="molecule type" value="Genomic_DNA"/>
</dbReference>
<dbReference type="EMBL" id="CAJNOE010000723">
    <property type="protein sequence ID" value="CAF1319235.1"/>
    <property type="molecule type" value="Genomic_DNA"/>
</dbReference>
<feature type="compositionally biased region" description="Polar residues" evidence="1">
    <location>
        <begin position="26"/>
        <end position="56"/>
    </location>
</feature>
<dbReference type="EMBL" id="CAJNOM010000673">
    <property type="protein sequence ID" value="CAF1538312.1"/>
    <property type="molecule type" value="Genomic_DNA"/>
</dbReference>
<comment type="caution">
    <text evidence="4">The sequence shown here is derived from an EMBL/GenBank/DDBJ whole genome shotgun (WGS) entry which is preliminary data.</text>
</comment>
<dbReference type="Proteomes" id="UP000663860">
    <property type="component" value="Unassembled WGS sequence"/>
</dbReference>
<dbReference type="Proteomes" id="UP000663832">
    <property type="component" value="Unassembled WGS sequence"/>
</dbReference>
<organism evidence="4 5">
    <name type="scientific">Adineta steineri</name>
    <dbReference type="NCBI Taxonomy" id="433720"/>
    <lineage>
        <taxon>Eukaryota</taxon>
        <taxon>Metazoa</taxon>
        <taxon>Spiralia</taxon>
        <taxon>Gnathifera</taxon>
        <taxon>Rotifera</taxon>
        <taxon>Eurotatoria</taxon>
        <taxon>Bdelloidea</taxon>
        <taxon>Adinetida</taxon>
        <taxon>Adinetidae</taxon>
        <taxon>Adineta</taxon>
    </lineage>
</organism>
<gene>
    <name evidence="2" type="ORF">BJG266_LOCUS17113</name>
    <name evidence="3" type="ORF">IZO911_LOCUS35050</name>
    <name evidence="4" type="ORF">QVE165_LOCUS46110</name>
</gene>
<dbReference type="AlphaFoldDB" id="A0A815W718"/>
<evidence type="ECO:0000313" key="3">
    <source>
        <dbReference type="EMBL" id="CAF1319235.1"/>
    </source>
</evidence>
<sequence>MADQSNDVPQSTSNDELKNDFHVGDLSSSDTTLPSPAQSSEDLFSNENVTSSSLNEQPRIPSVRDDPVDDEELLPGQSLGVIHYIQEPDNEVTVTTTPSDEDEDSTEAVADTLLEPSLDYLEYDAEGTSLAIFSESIAESIMAVRTHPPANFRLDYESDGRRRYFRDPMVIDVC</sequence>
<evidence type="ECO:0000313" key="5">
    <source>
        <dbReference type="Proteomes" id="UP000663832"/>
    </source>
</evidence>
<protein>
    <submittedName>
        <fullName evidence="4">Uncharacterized protein</fullName>
    </submittedName>
</protein>
<reference evidence="4" key="1">
    <citation type="submission" date="2021-02" db="EMBL/GenBank/DDBJ databases">
        <authorList>
            <person name="Nowell W R."/>
        </authorList>
    </citation>
    <scope>NUCLEOTIDE SEQUENCE</scope>
</reference>
<dbReference type="Proteomes" id="UP000663877">
    <property type="component" value="Unassembled WGS sequence"/>
</dbReference>
<evidence type="ECO:0000313" key="2">
    <source>
        <dbReference type="EMBL" id="CAF1023191.1"/>
    </source>
</evidence>
<accession>A0A815W718</accession>
<feature type="compositionally biased region" description="Polar residues" evidence="1">
    <location>
        <begin position="1"/>
        <end position="14"/>
    </location>
</feature>
<keyword evidence="5" id="KW-1185">Reference proteome</keyword>
<evidence type="ECO:0000313" key="4">
    <source>
        <dbReference type="EMBL" id="CAF1538312.1"/>
    </source>
</evidence>
<proteinExistence type="predicted"/>
<feature type="region of interest" description="Disordered" evidence="1">
    <location>
        <begin position="1"/>
        <end position="76"/>
    </location>
</feature>
<name>A0A815W718_9BILA</name>